<evidence type="ECO:0000313" key="2">
    <source>
        <dbReference type="Proteomes" id="UP000772434"/>
    </source>
</evidence>
<name>A0A9P5P8L5_9AGAR</name>
<protein>
    <submittedName>
        <fullName evidence="1">Uncharacterized protein</fullName>
    </submittedName>
</protein>
<keyword evidence="2" id="KW-1185">Reference proteome</keyword>
<reference evidence="1" key="1">
    <citation type="submission" date="2020-11" db="EMBL/GenBank/DDBJ databases">
        <authorList>
            <consortium name="DOE Joint Genome Institute"/>
            <person name="Ahrendt S."/>
            <person name="Riley R."/>
            <person name="Andreopoulos W."/>
            <person name="Labutti K."/>
            <person name="Pangilinan J."/>
            <person name="Ruiz-Duenas F.J."/>
            <person name="Barrasa J.M."/>
            <person name="Sanchez-Garcia M."/>
            <person name="Camarero S."/>
            <person name="Miyauchi S."/>
            <person name="Serrano A."/>
            <person name="Linde D."/>
            <person name="Babiker R."/>
            <person name="Drula E."/>
            <person name="Ayuso-Fernandez I."/>
            <person name="Pacheco R."/>
            <person name="Padilla G."/>
            <person name="Ferreira P."/>
            <person name="Barriuso J."/>
            <person name="Kellner H."/>
            <person name="Castanera R."/>
            <person name="Alfaro M."/>
            <person name="Ramirez L."/>
            <person name="Pisabarro A.G."/>
            <person name="Kuo A."/>
            <person name="Tritt A."/>
            <person name="Lipzen A."/>
            <person name="He G."/>
            <person name="Yan M."/>
            <person name="Ng V."/>
            <person name="Cullen D."/>
            <person name="Martin F."/>
            <person name="Rosso M.-N."/>
            <person name="Henrissat B."/>
            <person name="Hibbett D."/>
            <person name="Martinez A.T."/>
            <person name="Grigoriev I.V."/>
        </authorList>
    </citation>
    <scope>NUCLEOTIDE SEQUENCE</scope>
    <source>
        <strain evidence="1">AH 40177</strain>
    </source>
</reference>
<evidence type="ECO:0000313" key="1">
    <source>
        <dbReference type="EMBL" id="KAF9058751.1"/>
    </source>
</evidence>
<dbReference type="AlphaFoldDB" id="A0A9P5P8L5"/>
<dbReference type="EMBL" id="JADNRY010000353">
    <property type="protein sequence ID" value="KAF9058751.1"/>
    <property type="molecule type" value="Genomic_DNA"/>
</dbReference>
<comment type="caution">
    <text evidence="1">The sequence shown here is derived from an EMBL/GenBank/DDBJ whole genome shotgun (WGS) entry which is preliminary data.</text>
</comment>
<dbReference type="Gene3D" id="3.40.50.720">
    <property type="entry name" value="NAD(P)-binding Rossmann-like Domain"/>
    <property type="match status" value="1"/>
</dbReference>
<feature type="non-terminal residue" evidence="1">
    <location>
        <position position="1"/>
    </location>
</feature>
<dbReference type="OrthoDB" id="191139at2759"/>
<sequence length="102" mass="11222">SKLANILHIKHLQSRLKHESIPIICIAVDPGATLTNSTKRRGAMNPVFAAAGKDVTITRKAYEGVYLTPVAKISEPSSYANNERLQRELYETTINVLSDMGL</sequence>
<gene>
    <name evidence="1" type="ORF">BDP27DRAFT_1240306</name>
</gene>
<dbReference type="Proteomes" id="UP000772434">
    <property type="component" value="Unassembled WGS sequence"/>
</dbReference>
<organism evidence="1 2">
    <name type="scientific">Rhodocollybia butyracea</name>
    <dbReference type="NCBI Taxonomy" id="206335"/>
    <lineage>
        <taxon>Eukaryota</taxon>
        <taxon>Fungi</taxon>
        <taxon>Dikarya</taxon>
        <taxon>Basidiomycota</taxon>
        <taxon>Agaricomycotina</taxon>
        <taxon>Agaricomycetes</taxon>
        <taxon>Agaricomycetidae</taxon>
        <taxon>Agaricales</taxon>
        <taxon>Marasmiineae</taxon>
        <taxon>Omphalotaceae</taxon>
        <taxon>Rhodocollybia</taxon>
    </lineage>
</organism>
<proteinExistence type="predicted"/>
<accession>A0A9P5P8L5</accession>